<evidence type="ECO:0000256" key="5">
    <source>
        <dbReference type="ARBA" id="ARBA00023049"/>
    </source>
</evidence>
<evidence type="ECO:0000256" key="7">
    <source>
        <dbReference type="SAM" id="Phobius"/>
    </source>
</evidence>
<dbReference type="RefSeq" id="WP_282542099.1">
    <property type="nucleotide sequence ID" value="NZ_JASCIQ010000008.1"/>
</dbReference>
<dbReference type="PANTHER" id="PTHR34978:SF3">
    <property type="entry name" value="SLR0241 PROTEIN"/>
    <property type="match status" value="1"/>
</dbReference>
<evidence type="ECO:0000256" key="6">
    <source>
        <dbReference type="RuleBase" id="RU003983"/>
    </source>
</evidence>
<evidence type="ECO:0000256" key="3">
    <source>
        <dbReference type="ARBA" id="ARBA00022801"/>
    </source>
</evidence>
<evidence type="ECO:0000256" key="2">
    <source>
        <dbReference type="ARBA" id="ARBA00022723"/>
    </source>
</evidence>
<comment type="similarity">
    <text evidence="6">Belongs to the peptidase M48 family.</text>
</comment>
<comment type="cofactor">
    <cofactor evidence="6">
        <name>Zn(2+)</name>
        <dbReference type="ChEBI" id="CHEBI:29105"/>
    </cofactor>
    <text evidence="6">Binds 1 zinc ion per subunit.</text>
</comment>
<protein>
    <submittedName>
        <fullName evidence="9">M56 family metallopeptidase</fullName>
    </submittedName>
</protein>
<organism evidence="9 10">
    <name type="scientific">Streptomyces cavernicola</name>
    <dbReference type="NCBI Taxonomy" id="3043613"/>
    <lineage>
        <taxon>Bacteria</taxon>
        <taxon>Bacillati</taxon>
        <taxon>Actinomycetota</taxon>
        <taxon>Actinomycetes</taxon>
        <taxon>Kitasatosporales</taxon>
        <taxon>Streptomycetaceae</taxon>
        <taxon>Streptomyces</taxon>
    </lineage>
</organism>
<dbReference type="Pfam" id="PF01435">
    <property type="entry name" value="Peptidase_M48"/>
    <property type="match status" value="1"/>
</dbReference>
<keyword evidence="10" id="KW-1185">Reference proteome</keyword>
<sequence>MTGAAFQSVYLLVTAVLAPRLLARARWPIPAPRLAIGLWLGMIVSVLASIVFLGLELAGTAVHALIWQCCVRWVAHLSSDGLRLLITVAGAAIAVGVPLRVSTVLLRNHVRWRRRQQNHVAAVDLLGRRVGLRDASAVAIDHACPAAYCVAAHGGRIVLTTAALKMLSKAELAAVMEHERAHLRGRHHYITCFTGSMAHALAWVPLFAEAKGAVARLVEMAADDAAARQVRADVLARGLARLAAGRVENAAVAGAGALYASGGDVAERINRLLDTGTAYGSKSAYGAGACWMLGLVATPSAVLVATVSLWC</sequence>
<feature type="transmembrane region" description="Helical" evidence="7">
    <location>
        <begin position="289"/>
        <end position="310"/>
    </location>
</feature>
<feature type="transmembrane region" description="Helical" evidence="7">
    <location>
        <begin position="84"/>
        <end position="106"/>
    </location>
</feature>
<proteinExistence type="inferred from homology"/>
<dbReference type="Proteomes" id="UP001223978">
    <property type="component" value="Unassembled WGS sequence"/>
</dbReference>
<dbReference type="PANTHER" id="PTHR34978">
    <property type="entry name" value="POSSIBLE SENSOR-TRANSDUCER PROTEIN BLAR"/>
    <property type="match status" value="1"/>
</dbReference>
<feature type="transmembrane region" description="Helical" evidence="7">
    <location>
        <begin position="35"/>
        <end position="55"/>
    </location>
</feature>
<evidence type="ECO:0000256" key="4">
    <source>
        <dbReference type="ARBA" id="ARBA00022833"/>
    </source>
</evidence>
<keyword evidence="4 6" id="KW-0862">Zinc</keyword>
<accession>A0ABT6S7R6</accession>
<evidence type="ECO:0000313" key="10">
    <source>
        <dbReference type="Proteomes" id="UP001223978"/>
    </source>
</evidence>
<dbReference type="Gene3D" id="3.30.2010.10">
    <property type="entry name" value="Metalloproteases ('zincins'), catalytic domain"/>
    <property type="match status" value="1"/>
</dbReference>
<keyword evidence="3 6" id="KW-0378">Hydrolase</keyword>
<dbReference type="InterPro" id="IPR001915">
    <property type="entry name" value="Peptidase_M48"/>
</dbReference>
<keyword evidence="5 6" id="KW-0482">Metalloprotease</keyword>
<dbReference type="EMBL" id="JASCIQ010000008">
    <property type="protein sequence ID" value="MDI3404146.1"/>
    <property type="molecule type" value="Genomic_DNA"/>
</dbReference>
<dbReference type="InterPro" id="IPR052173">
    <property type="entry name" value="Beta-lactam_resp_regulator"/>
</dbReference>
<keyword evidence="2" id="KW-0479">Metal-binding</keyword>
<evidence type="ECO:0000313" key="9">
    <source>
        <dbReference type="EMBL" id="MDI3404146.1"/>
    </source>
</evidence>
<name>A0ABT6S7R6_9ACTN</name>
<dbReference type="CDD" id="cd07326">
    <property type="entry name" value="M56_BlaR1_MecR1_like"/>
    <property type="match status" value="1"/>
</dbReference>
<comment type="caution">
    <text evidence="9">The sequence shown here is derived from an EMBL/GenBank/DDBJ whole genome shotgun (WGS) entry which is preliminary data.</text>
</comment>
<gene>
    <name evidence="9" type="ORF">QIS96_09955</name>
</gene>
<feature type="domain" description="Peptidase M48" evidence="8">
    <location>
        <begin position="130"/>
        <end position="198"/>
    </location>
</feature>
<keyword evidence="7" id="KW-1133">Transmembrane helix</keyword>
<keyword evidence="7" id="KW-0812">Transmembrane</keyword>
<evidence type="ECO:0000256" key="1">
    <source>
        <dbReference type="ARBA" id="ARBA00022670"/>
    </source>
</evidence>
<keyword evidence="7" id="KW-0472">Membrane</keyword>
<reference evidence="9 10" key="1">
    <citation type="submission" date="2023-05" db="EMBL/GenBank/DDBJ databases">
        <title>Draft genome sequence of Streptomyces sp. B-S-A6 isolated from a cave soil in Thailand.</title>
        <authorList>
            <person name="Chamroensaksri N."/>
            <person name="Muangham S."/>
        </authorList>
    </citation>
    <scope>NUCLEOTIDE SEQUENCE [LARGE SCALE GENOMIC DNA]</scope>
    <source>
        <strain evidence="9 10">B-S-A6</strain>
    </source>
</reference>
<feature type="transmembrane region" description="Helical" evidence="7">
    <location>
        <begin position="6"/>
        <end position="23"/>
    </location>
</feature>
<keyword evidence="1 6" id="KW-0645">Protease</keyword>
<evidence type="ECO:0000259" key="8">
    <source>
        <dbReference type="Pfam" id="PF01435"/>
    </source>
</evidence>